<proteinExistence type="predicted"/>
<dbReference type="Proteomes" id="UP000314294">
    <property type="component" value="Unassembled WGS sequence"/>
</dbReference>
<evidence type="ECO:0000313" key="2">
    <source>
        <dbReference type="Proteomes" id="UP000314294"/>
    </source>
</evidence>
<dbReference type="AlphaFoldDB" id="A0A4Z2GYR6"/>
<name>A0A4Z2GYR6_9TELE</name>
<comment type="caution">
    <text evidence="1">The sequence shown here is derived from an EMBL/GenBank/DDBJ whole genome shotgun (WGS) entry which is preliminary data.</text>
</comment>
<gene>
    <name evidence="1" type="ORF">EYF80_031411</name>
</gene>
<accession>A0A4Z2GYR6</accession>
<keyword evidence="2" id="KW-1185">Reference proteome</keyword>
<evidence type="ECO:0000313" key="1">
    <source>
        <dbReference type="EMBL" id="TNN58400.1"/>
    </source>
</evidence>
<reference evidence="1 2" key="1">
    <citation type="submission" date="2019-03" db="EMBL/GenBank/DDBJ databases">
        <title>First draft genome of Liparis tanakae, snailfish: a comprehensive survey of snailfish specific genes.</title>
        <authorList>
            <person name="Kim W."/>
            <person name="Song I."/>
            <person name="Jeong J.-H."/>
            <person name="Kim D."/>
            <person name="Kim S."/>
            <person name="Ryu S."/>
            <person name="Song J.Y."/>
            <person name="Lee S.K."/>
        </authorList>
    </citation>
    <scope>NUCLEOTIDE SEQUENCE [LARGE SCALE GENOMIC DNA]</scope>
    <source>
        <tissue evidence="1">Muscle</tissue>
    </source>
</reference>
<organism evidence="1 2">
    <name type="scientific">Liparis tanakae</name>
    <name type="common">Tanaka's snailfish</name>
    <dbReference type="NCBI Taxonomy" id="230148"/>
    <lineage>
        <taxon>Eukaryota</taxon>
        <taxon>Metazoa</taxon>
        <taxon>Chordata</taxon>
        <taxon>Craniata</taxon>
        <taxon>Vertebrata</taxon>
        <taxon>Euteleostomi</taxon>
        <taxon>Actinopterygii</taxon>
        <taxon>Neopterygii</taxon>
        <taxon>Teleostei</taxon>
        <taxon>Neoteleostei</taxon>
        <taxon>Acanthomorphata</taxon>
        <taxon>Eupercaria</taxon>
        <taxon>Perciformes</taxon>
        <taxon>Cottioidei</taxon>
        <taxon>Cottales</taxon>
        <taxon>Liparidae</taxon>
        <taxon>Liparis</taxon>
    </lineage>
</organism>
<sequence length="212" mass="23262">MKLPSSFPVVISYVIPSPSGSFASTVATSVLGPASSETKLLINYTSAAFLDSTLEPTAEEDSQGGFQGNRQTTAHTTLTHMCWENSGASSLTLAIRMRTVVVPGRGCRHGLRHAILAVNRLEELGNTVVFINYYHSHLRERRGDEKMERRQRQMEQGLARPLGLLWSSGAQSGAVEDRLVQQDMFQPEARVMMETRPDALTPAAVNRCSLTS</sequence>
<protein>
    <submittedName>
        <fullName evidence="1">Uncharacterized protein</fullName>
    </submittedName>
</protein>
<dbReference type="EMBL" id="SRLO01000380">
    <property type="protein sequence ID" value="TNN58400.1"/>
    <property type="molecule type" value="Genomic_DNA"/>
</dbReference>